<proteinExistence type="predicted"/>
<evidence type="ECO:0000313" key="1">
    <source>
        <dbReference type="EMBL" id="TVU51162.1"/>
    </source>
</evidence>
<sequence length="95" mass="10930">MEDKRMQEKHLGKIWREMLVLERVESIHTPLRLEIGEQQAQKWCTGGQTPSSSTGCRFCAVEKEGRERATQEDFPRTKLNGSSSVFSPIILYVFT</sequence>
<dbReference type="Gramene" id="TVU51162">
    <property type="protein sequence ID" value="TVU51162"/>
    <property type="gene ID" value="EJB05_02570"/>
</dbReference>
<evidence type="ECO:0000313" key="2">
    <source>
        <dbReference type="Proteomes" id="UP000324897"/>
    </source>
</evidence>
<protein>
    <submittedName>
        <fullName evidence="1">Uncharacterized protein</fullName>
    </submittedName>
</protein>
<dbReference type="AlphaFoldDB" id="A0A5J9WQW8"/>
<keyword evidence="2" id="KW-1185">Reference proteome</keyword>
<dbReference type="Proteomes" id="UP000324897">
    <property type="component" value="Chromosome 6"/>
</dbReference>
<organism evidence="1 2">
    <name type="scientific">Eragrostis curvula</name>
    <name type="common">weeping love grass</name>
    <dbReference type="NCBI Taxonomy" id="38414"/>
    <lineage>
        <taxon>Eukaryota</taxon>
        <taxon>Viridiplantae</taxon>
        <taxon>Streptophyta</taxon>
        <taxon>Embryophyta</taxon>
        <taxon>Tracheophyta</taxon>
        <taxon>Spermatophyta</taxon>
        <taxon>Magnoliopsida</taxon>
        <taxon>Liliopsida</taxon>
        <taxon>Poales</taxon>
        <taxon>Poaceae</taxon>
        <taxon>PACMAD clade</taxon>
        <taxon>Chloridoideae</taxon>
        <taxon>Eragrostideae</taxon>
        <taxon>Eragrostidinae</taxon>
        <taxon>Eragrostis</taxon>
    </lineage>
</organism>
<reference evidence="1 2" key="1">
    <citation type="journal article" date="2019" name="Sci. Rep.">
        <title>A high-quality genome of Eragrostis curvula grass provides insights into Poaceae evolution and supports new strategies to enhance forage quality.</title>
        <authorList>
            <person name="Carballo J."/>
            <person name="Santos B.A.C.M."/>
            <person name="Zappacosta D."/>
            <person name="Garbus I."/>
            <person name="Selva J.P."/>
            <person name="Gallo C.A."/>
            <person name="Diaz A."/>
            <person name="Albertini E."/>
            <person name="Caccamo M."/>
            <person name="Echenique V."/>
        </authorList>
    </citation>
    <scope>NUCLEOTIDE SEQUENCE [LARGE SCALE GENOMIC DNA]</scope>
    <source>
        <strain evidence="2">cv. Victoria</strain>
        <tissue evidence="1">Leaf</tissue>
    </source>
</reference>
<dbReference type="EMBL" id="RWGY01000002">
    <property type="protein sequence ID" value="TVU51162.1"/>
    <property type="molecule type" value="Genomic_DNA"/>
</dbReference>
<gene>
    <name evidence="1" type="ORF">EJB05_02570</name>
</gene>
<accession>A0A5J9WQW8</accession>
<name>A0A5J9WQW8_9POAL</name>
<comment type="caution">
    <text evidence="1">The sequence shown here is derived from an EMBL/GenBank/DDBJ whole genome shotgun (WGS) entry which is preliminary data.</text>
</comment>
<feature type="non-terminal residue" evidence="1">
    <location>
        <position position="1"/>
    </location>
</feature>